<proteinExistence type="predicted"/>
<reference evidence="2 3" key="1">
    <citation type="submission" date="2019-11" db="EMBL/GenBank/DDBJ databases">
        <authorList>
            <person name="Holert J."/>
        </authorList>
    </citation>
    <scope>NUCLEOTIDE SEQUENCE [LARGE SCALE GENOMIC DNA]</scope>
    <source>
        <strain evidence="2">BC8_1</strain>
    </source>
</reference>
<dbReference type="Proteomes" id="UP000430146">
    <property type="component" value="Unassembled WGS sequence"/>
</dbReference>
<gene>
    <name evidence="2" type="ORF">AELLOGFF_00769</name>
</gene>
<accession>A0A5S9PZV8</accession>
<dbReference type="OrthoDB" id="4764834at2"/>
<keyword evidence="3" id="KW-1185">Reference proteome</keyword>
<evidence type="ECO:0000256" key="1">
    <source>
        <dbReference type="SAM" id="Phobius"/>
    </source>
</evidence>
<sequence length="95" mass="9692">MRSRRAVLELLLAGGAAVACVFSWLAASSEVVVAPVLEGEPATASVVYYPPLLTLSLLLATAAGVLAVLGVSRLRRGASPAKYHSGSLPAPNPQP</sequence>
<protein>
    <recommendedName>
        <fullName evidence="4">Transmembrane protein</fullName>
    </recommendedName>
</protein>
<feature type="transmembrane region" description="Helical" evidence="1">
    <location>
        <begin position="52"/>
        <end position="72"/>
    </location>
</feature>
<dbReference type="AlphaFoldDB" id="A0A5S9PZV8"/>
<organism evidence="2 3">
    <name type="scientific">Mycolicibacterium vanbaalenii</name>
    <name type="common">Mycobacterium vanbaalenii</name>
    <dbReference type="NCBI Taxonomy" id="110539"/>
    <lineage>
        <taxon>Bacteria</taxon>
        <taxon>Bacillati</taxon>
        <taxon>Actinomycetota</taxon>
        <taxon>Actinomycetes</taxon>
        <taxon>Mycobacteriales</taxon>
        <taxon>Mycobacteriaceae</taxon>
        <taxon>Mycolicibacterium</taxon>
    </lineage>
</organism>
<dbReference type="EMBL" id="CACSIP010000012">
    <property type="protein sequence ID" value="CAA0110009.1"/>
    <property type="molecule type" value="Genomic_DNA"/>
</dbReference>
<dbReference type="RefSeq" id="WP_159230175.1">
    <property type="nucleotide sequence ID" value="NZ_CACSIP010000012.1"/>
</dbReference>
<dbReference type="PROSITE" id="PS51257">
    <property type="entry name" value="PROKAR_LIPOPROTEIN"/>
    <property type="match status" value="1"/>
</dbReference>
<evidence type="ECO:0000313" key="3">
    <source>
        <dbReference type="Proteomes" id="UP000430146"/>
    </source>
</evidence>
<evidence type="ECO:0008006" key="4">
    <source>
        <dbReference type="Google" id="ProtNLM"/>
    </source>
</evidence>
<keyword evidence="1" id="KW-0812">Transmembrane</keyword>
<name>A0A5S9PZV8_MYCVN</name>
<keyword evidence="1" id="KW-0472">Membrane</keyword>
<keyword evidence="1" id="KW-1133">Transmembrane helix</keyword>
<evidence type="ECO:0000313" key="2">
    <source>
        <dbReference type="EMBL" id="CAA0110009.1"/>
    </source>
</evidence>